<organism evidence="1 2">
    <name type="scientific">Microlunatus elymi</name>
    <dbReference type="NCBI Taxonomy" id="2596828"/>
    <lineage>
        <taxon>Bacteria</taxon>
        <taxon>Bacillati</taxon>
        <taxon>Actinomycetota</taxon>
        <taxon>Actinomycetes</taxon>
        <taxon>Propionibacteriales</taxon>
        <taxon>Propionibacteriaceae</taxon>
        <taxon>Microlunatus</taxon>
    </lineage>
</organism>
<sequence length="406" mass="44506">MPRFSGFRAVRYAAEPYDTDPYELLIAPPYDVLSEAQAAGYRERHPHNITHLDLPVGPDRYTRAGELYRRWLADGVLVADEVPTLTIYRLRFRDATGSLRSIAGVVGGLEVVDEGTAPDSKGGVLPHERTTPKASTDRLDLTRATQANLSPVWGLSLSSGLTELLVEPAEPIAAVHDHDEFPDGVEHVIERITDPERIAAIAAIIAADDVLIADGHHRYGVARTYRDEVRSRTGRRDTAAEATLAFVSELVEDQLSVAAIHRLYRGVDLDQLRTALARCFELVPIGRPDQDTLSRMEADGFLTLITPDGAYALTPRPGAFDGMRRLDGLWLEHTFADVDAEVSYQHGVDEVLSAVESGAAAAGILIRPVSVAEIERTAREGLLMPPKSTFFTPKLKTGFVIRDLTD</sequence>
<dbReference type="AlphaFoldDB" id="A0A516Q0L8"/>
<protein>
    <submittedName>
        <fullName evidence="1">DUF1015 domain-containing protein</fullName>
    </submittedName>
</protein>
<dbReference type="Proteomes" id="UP000319263">
    <property type="component" value="Chromosome"/>
</dbReference>
<evidence type="ECO:0000313" key="1">
    <source>
        <dbReference type="EMBL" id="QDP96986.1"/>
    </source>
</evidence>
<gene>
    <name evidence="1" type="ORF">FOE78_14595</name>
</gene>
<dbReference type="PANTHER" id="PTHR36454">
    <property type="entry name" value="LMO2823 PROTEIN"/>
    <property type="match status" value="1"/>
</dbReference>
<dbReference type="InterPro" id="IPR008323">
    <property type="entry name" value="UCP033563"/>
</dbReference>
<dbReference type="KEGG" id="mik:FOE78_14595"/>
<evidence type="ECO:0000313" key="2">
    <source>
        <dbReference type="Proteomes" id="UP000319263"/>
    </source>
</evidence>
<keyword evidence="2" id="KW-1185">Reference proteome</keyword>
<proteinExistence type="predicted"/>
<dbReference type="RefSeq" id="WP_143986947.1">
    <property type="nucleotide sequence ID" value="NZ_CP041692.1"/>
</dbReference>
<dbReference type="EMBL" id="CP041692">
    <property type="protein sequence ID" value="QDP96986.1"/>
    <property type="molecule type" value="Genomic_DNA"/>
</dbReference>
<name>A0A516Q0L8_9ACTN</name>
<dbReference type="OrthoDB" id="9781616at2"/>
<dbReference type="Pfam" id="PF06245">
    <property type="entry name" value="DUF1015"/>
    <property type="match status" value="1"/>
</dbReference>
<reference evidence="1 2" key="1">
    <citation type="submission" date="2019-07" db="EMBL/GenBank/DDBJ databases">
        <title>Microlunatus dokdonensis sp. nov. isolated from the rhizospheric soil of the wild plant Elymus tsukushiensis.</title>
        <authorList>
            <person name="Ghim S.-Y."/>
            <person name="Hwang Y.-J."/>
            <person name="Son J.-S."/>
            <person name="Shin J.-H."/>
        </authorList>
    </citation>
    <scope>NUCLEOTIDE SEQUENCE [LARGE SCALE GENOMIC DNA]</scope>
    <source>
        <strain evidence="1 2">KUDC0627</strain>
    </source>
</reference>
<accession>A0A516Q0L8</accession>
<dbReference type="PANTHER" id="PTHR36454:SF1">
    <property type="entry name" value="DUF1015 DOMAIN-CONTAINING PROTEIN"/>
    <property type="match status" value="1"/>
</dbReference>